<evidence type="ECO:0000256" key="5">
    <source>
        <dbReference type="ARBA" id="ARBA00022801"/>
    </source>
</evidence>
<name>A0A3S5D367_9HYPH</name>
<keyword evidence="3 7" id="KW-0963">Cytoplasm</keyword>
<dbReference type="OrthoDB" id="9758793at2"/>
<feature type="domain" description="PDZ" evidence="11">
    <location>
        <begin position="770"/>
        <end position="830"/>
    </location>
</feature>
<dbReference type="EMBL" id="UZWD01000005">
    <property type="protein sequence ID" value="VDS03326.1"/>
    <property type="molecule type" value="Genomic_DNA"/>
</dbReference>
<dbReference type="InterPro" id="IPR029045">
    <property type="entry name" value="ClpP/crotonase-like_dom_sf"/>
</dbReference>
<accession>A0A3S5D367</accession>
<dbReference type="InterPro" id="IPR005151">
    <property type="entry name" value="Tail-specific_protease"/>
</dbReference>
<dbReference type="EC" id="3.4.21.-" evidence="7"/>
<evidence type="ECO:0000259" key="11">
    <source>
        <dbReference type="PROSITE" id="PS50106"/>
    </source>
</evidence>
<dbReference type="InterPro" id="IPR036034">
    <property type="entry name" value="PDZ_sf"/>
</dbReference>
<dbReference type="Pfam" id="PF03572">
    <property type="entry name" value="Peptidase_S41"/>
    <property type="match status" value="1"/>
</dbReference>
<dbReference type="Pfam" id="PF26549">
    <property type="entry name" value="Tricorn_N"/>
    <property type="match status" value="1"/>
</dbReference>
<comment type="function">
    <text evidence="7">Degrades oligopeptides.</text>
</comment>
<proteinExistence type="inferred from homology"/>
<dbReference type="GO" id="GO:0006508">
    <property type="term" value="P:proteolysis"/>
    <property type="evidence" value="ECO:0007669"/>
    <property type="project" value="UniProtKB-UniRule"/>
</dbReference>
<evidence type="ECO:0000256" key="3">
    <source>
        <dbReference type="ARBA" id="ARBA00022490"/>
    </source>
</evidence>
<keyword evidence="4 7" id="KW-0645">Protease</keyword>
<organism evidence="12 13">
    <name type="scientific">Devosia equisanguinis</name>
    <dbReference type="NCBI Taxonomy" id="2490941"/>
    <lineage>
        <taxon>Bacteria</taxon>
        <taxon>Pseudomonadati</taxon>
        <taxon>Pseudomonadota</taxon>
        <taxon>Alphaproteobacteria</taxon>
        <taxon>Hyphomicrobiales</taxon>
        <taxon>Devosiaceae</taxon>
        <taxon>Devosia</taxon>
    </lineage>
</organism>
<dbReference type="PIRSF" id="PIRSF036421">
    <property type="entry name" value="Tricorn_protease"/>
    <property type="match status" value="1"/>
</dbReference>
<dbReference type="SUPFAM" id="SSF50156">
    <property type="entry name" value="PDZ domain-like"/>
    <property type="match status" value="1"/>
</dbReference>
<evidence type="ECO:0000256" key="10">
    <source>
        <dbReference type="SAM" id="SignalP"/>
    </source>
</evidence>
<sequence>MIIRPAALSILAIMAAMAPALAEDAAASRDLGETSAWVRFPAIAPDGETLSFTYRGRVFIVDAEGGLAVPLTANGIYSHRATWSPDSERLAFASNLNGDDDVYVTDFSGTLERLTWSSADEVPTGFSPDGKSILYTAVRLGDAERSVQAALSGKPQLYQVSTETGRESLVLPNLAEQARWNQDQTRLVYTYNPSVDPEDRQHRVLPNARQLWTYDPVSGNHEPVFEADGIDRHNPVWSADGASLYYLSEATGWLNVWQLDIASGVETQITRFEGDPVRDLSIADNGTLAFANRGRIYVKPADAAEASPIEVLTLEQRANRQSNYIGSTNQGFASSPDGEVFAMVYNADVFVQDTSGTVRQVTATPGQEKDITFSPDGTMLAYAAIRDHRWGIYGVELRGDAEDTALLPRFAEIPLYVPETGNAYNPVFSPDGSKLAFVADRREIQVFDLESGEVTALVGDGDYNSVYTDNDMSFAWSPSSTHLLVHWRSMGGTESRRVAIVPADGSAAAMPVGNIPNMFGMTWSADGGQVLGYTTLYGARSAQLHAQGTDIYRIFLSEAARQDFLDVVEGIDTGFDEDEDGNPVFRRYELPAFRPLSLEGRLTFGAAEAEILQPLPDQKTLLSVAPVDGDTMALQTISLVDGSIETIGEFPAPGWQALSYVADLGVVDVKIEGAILRVPVMAPDQMSIIDSRVFFSRDADAARLAAFEQAWADAQYRYYDSAHQGRDWAAIGDKYRAYLGSIASDRELQELISAMYGELSGSHMFTGYGGAEAARSDLGNSNDSLGIYLDHGFEGQGRRVAAILPGGPLDRRSIDVEPGDIISSINGVDVPDDGGIERLLSLNVGRPAQVGVTDSQTGEERFYTVKPLDQLDEAGLAKTRLINARREMVDRLSNSCIAYQYVPEMNNDAYLDLLGNLEAKRGIAKAALIDVRSNGGGNLTRELITLLTGEAYSTNGWAQGPLDVEPNNRWVWPSAVVVDSFGYSDGSMFPQAYQDNGIGKIVGDVVLNTGTSVDYVKSAVVPGLFYGLPVLPHRRIDGTLYENNIIEPEILVPFNPNTVGLNTDPQLEAAISVLMEEIGADADCRLR</sequence>
<dbReference type="Gene3D" id="2.30.42.10">
    <property type="match status" value="1"/>
</dbReference>
<evidence type="ECO:0000256" key="2">
    <source>
        <dbReference type="ARBA" id="ARBA00008524"/>
    </source>
</evidence>
<evidence type="ECO:0000256" key="7">
    <source>
        <dbReference type="PIRNR" id="PIRNR036421"/>
    </source>
</evidence>
<keyword evidence="5 7" id="KW-0378">Hydrolase</keyword>
<dbReference type="PANTHER" id="PTHR43253">
    <property type="entry name" value="TRICORN PROTEASE HOMOLOG 2-RELATED"/>
    <property type="match status" value="1"/>
</dbReference>
<dbReference type="PROSITE" id="PS50106">
    <property type="entry name" value="PDZ"/>
    <property type="match status" value="1"/>
</dbReference>
<protein>
    <recommendedName>
        <fullName evidence="7">Tricorn protease homolog</fullName>
        <ecNumber evidence="7">3.4.21.-</ecNumber>
    </recommendedName>
</protein>
<evidence type="ECO:0000256" key="9">
    <source>
        <dbReference type="PIRSR" id="PIRSR036421-3"/>
    </source>
</evidence>
<keyword evidence="10" id="KW-0732">Signal</keyword>
<keyword evidence="13" id="KW-1185">Reference proteome</keyword>
<dbReference type="PANTHER" id="PTHR43253:SF1">
    <property type="entry name" value="TRICORN PROTEASE HOMOLOG 2-RELATED"/>
    <property type="match status" value="1"/>
</dbReference>
<evidence type="ECO:0000256" key="1">
    <source>
        <dbReference type="ARBA" id="ARBA00004496"/>
    </source>
</evidence>
<dbReference type="Gene3D" id="2.120.10.60">
    <property type="entry name" value="Tricorn protease N-terminal domain"/>
    <property type="match status" value="1"/>
</dbReference>
<dbReference type="Pfam" id="PF14684">
    <property type="entry name" value="Tricorn_C1"/>
    <property type="match status" value="1"/>
</dbReference>
<evidence type="ECO:0000313" key="13">
    <source>
        <dbReference type="Proteomes" id="UP000268844"/>
    </source>
</evidence>
<feature type="signal peptide" evidence="10">
    <location>
        <begin position="1"/>
        <end position="22"/>
    </location>
</feature>
<dbReference type="SUPFAM" id="SSF82171">
    <property type="entry name" value="DPP6 N-terminal domain-like"/>
    <property type="match status" value="1"/>
</dbReference>
<reference evidence="12 13" key="1">
    <citation type="submission" date="2018-12" db="EMBL/GenBank/DDBJ databases">
        <authorList>
            <person name="Criscuolo A."/>
        </authorList>
    </citation>
    <scope>NUCLEOTIDE SEQUENCE [LARGE SCALE GENOMIC DNA]</scope>
    <source>
        <strain evidence="12">ACIP1116281</strain>
    </source>
</reference>
<feature type="chain" id="PRO_5018686434" description="Tricorn protease homolog" evidence="10">
    <location>
        <begin position="23"/>
        <end position="1087"/>
    </location>
</feature>
<dbReference type="Gene3D" id="3.90.226.10">
    <property type="entry name" value="2-enoyl-CoA Hydratase, Chain A, domain 1"/>
    <property type="match status" value="1"/>
</dbReference>
<dbReference type="SUPFAM" id="SSF52096">
    <property type="entry name" value="ClpP/crotonase"/>
    <property type="match status" value="1"/>
</dbReference>
<dbReference type="Proteomes" id="UP000268844">
    <property type="component" value="Unassembled WGS sequence"/>
</dbReference>
<dbReference type="RefSeq" id="WP_126148941.1">
    <property type="nucleotide sequence ID" value="NZ_JBHTMH010000004.1"/>
</dbReference>
<feature type="active site" description="Charge relay system" evidence="8">
    <location>
        <position position="763"/>
    </location>
</feature>
<dbReference type="InterPro" id="IPR011044">
    <property type="entry name" value="Quino_amine_DH_bsu"/>
</dbReference>
<evidence type="ECO:0000256" key="6">
    <source>
        <dbReference type="ARBA" id="ARBA00022825"/>
    </source>
</evidence>
<dbReference type="InterPro" id="IPR011659">
    <property type="entry name" value="WD40"/>
</dbReference>
<dbReference type="CDD" id="cd07562">
    <property type="entry name" value="Peptidase_S41_TRI"/>
    <property type="match status" value="1"/>
</dbReference>
<feature type="active site" description="Charge relay system" evidence="8">
    <location>
        <position position="1042"/>
    </location>
</feature>
<evidence type="ECO:0000256" key="4">
    <source>
        <dbReference type="ARBA" id="ARBA00022670"/>
    </source>
</evidence>
<gene>
    <name evidence="12" type="ORF">DEVEQU_00446</name>
</gene>
<dbReference type="Pfam" id="PF07676">
    <property type="entry name" value="PD40"/>
    <property type="match status" value="2"/>
</dbReference>
<dbReference type="InterPro" id="IPR001478">
    <property type="entry name" value="PDZ"/>
</dbReference>
<dbReference type="Gene3D" id="2.120.10.30">
    <property type="entry name" value="TolB, C-terminal domain"/>
    <property type="match status" value="1"/>
</dbReference>
<evidence type="ECO:0000313" key="12">
    <source>
        <dbReference type="EMBL" id="VDS03326.1"/>
    </source>
</evidence>
<feature type="active site" description="Nucleophile" evidence="8">
    <location>
        <position position="984"/>
    </location>
</feature>
<dbReference type="AlphaFoldDB" id="A0A3S5D367"/>
<comment type="subcellular location">
    <subcellularLocation>
        <location evidence="1 7">Cytoplasm</location>
    </subcellularLocation>
</comment>
<dbReference type="SUPFAM" id="SSF50969">
    <property type="entry name" value="YVTN repeat-like/Quinoprotein amine dehydrogenase"/>
    <property type="match status" value="1"/>
</dbReference>
<dbReference type="Gene3D" id="3.30.750.44">
    <property type="match status" value="1"/>
</dbReference>
<dbReference type="GO" id="GO:0008236">
    <property type="term" value="F:serine-type peptidase activity"/>
    <property type="evidence" value="ECO:0007669"/>
    <property type="project" value="UniProtKB-UniRule"/>
</dbReference>
<dbReference type="InterPro" id="IPR028204">
    <property type="entry name" value="Tricorn_C1"/>
</dbReference>
<evidence type="ECO:0000256" key="8">
    <source>
        <dbReference type="PIRSR" id="PIRSR036421-1"/>
    </source>
</evidence>
<feature type="site" description="Transition state stabilizer; via amide nitrogen" evidence="9">
    <location>
        <position position="985"/>
    </location>
</feature>
<keyword evidence="6 7" id="KW-0720">Serine protease</keyword>
<dbReference type="InterPro" id="IPR011042">
    <property type="entry name" value="6-blade_b-propeller_TolB-like"/>
</dbReference>
<comment type="similarity">
    <text evidence="2 7">Belongs to the peptidase S41B family.</text>
</comment>
<dbReference type="InterPro" id="IPR012393">
    <property type="entry name" value="Tricorn_protease"/>
</dbReference>
<dbReference type="GO" id="GO:0005737">
    <property type="term" value="C:cytoplasm"/>
    <property type="evidence" value="ECO:0007669"/>
    <property type="project" value="UniProtKB-SubCell"/>
</dbReference>